<dbReference type="InterPro" id="IPR001223">
    <property type="entry name" value="Glyco_hydro18_cat"/>
</dbReference>
<dbReference type="SUPFAM" id="SSF51445">
    <property type="entry name" value="(Trans)glycosidases"/>
    <property type="match status" value="1"/>
</dbReference>
<dbReference type="Gene3D" id="3.20.20.80">
    <property type="entry name" value="Glycosidases"/>
    <property type="match status" value="1"/>
</dbReference>
<dbReference type="InterPro" id="IPR051922">
    <property type="entry name" value="Bact_Sporulation_Assoc"/>
</dbReference>
<dbReference type="Pfam" id="PF01471">
    <property type="entry name" value="PG_binding_1"/>
    <property type="match status" value="1"/>
</dbReference>
<keyword evidence="3" id="KW-1185">Reference proteome</keyword>
<dbReference type="EMBL" id="LR778114">
    <property type="protein sequence ID" value="CAB1129652.1"/>
    <property type="molecule type" value="Genomic_DNA"/>
</dbReference>
<dbReference type="Gene3D" id="1.10.101.10">
    <property type="entry name" value="PGBD-like superfamily/PGBD"/>
    <property type="match status" value="1"/>
</dbReference>
<gene>
    <name evidence="2" type="ORF">R50_2155</name>
</gene>
<dbReference type="Proteomes" id="UP000503399">
    <property type="component" value="Chromosome"/>
</dbReference>
<name>A0A6F8ZI80_9FIRM</name>
<dbReference type="Pfam" id="PF00704">
    <property type="entry name" value="Glyco_hydro_18"/>
    <property type="match status" value="1"/>
</dbReference>
<dbReference type="InterPro" id="IPR036366">
    <property type="entry name" value="PGBDSf"/>
</dbReference>
<dbReference type="InterPro" id="IPR036365">
    <property type="entry name" value="PGBD-like_sf"/>
</dbReference>
<dbReference type="AlphaFoldDB" id="A0A6F8ZI80"/>
<dbReference type="PANTHER" id="PTHR30032">
    <property type="entry name" value="N-ACETYLMURAMOYL-L-ALANINE AMIDASE-RELATED"/>
    <property type="match status" value="1"/>
</dbReference>
<organism evidence="2 3">
    <name type="scientific">Candidatus Hydrogenisulfobacillus filiaventi</name>
    <dbReference type="NCBI Taxonomy" id="2707344"/>
    <lineage>
        <taxon>Bacteria</taxon>
        <taxon>Bacillati</taxon>
        <taxon>Bacillota</taxon>
        <taxon>Clostridia</taxon>
        <taxon>Eubacteriales</taxon>
        <taxon>Clostridiales Family XVII. Incertae Sedis</taxon>
        <taxon>Candidatus Hydrogenisulfobacillus</taxon>
    </lineage>
</organism>
<protein>
    <recommendedName>
        <fullName evidence="1">GH18 domain-containing protein</fullName>
    </recommendedName>
</protein>
<evidence type="ECO:0000259" key="1">
    <source>
        <dbReference type="PROSITE" id="PS51910"/>
    </source>
</evidence>
<evidence type="ECO:0000313" key="2">
    <source>
        <dbReference type="EMBL" id="CAB1129652.1"/>
    </source>
</evidence>
<evidence type="ECO:0000313" key="3">
    <source>
        <dbReference type="Proteomes" id="UP000503399"/>
    </source>
</evidence>
<dbReference type="PROSITE" id="PS51910">
    <property type="entry name" value="GH18_2"/>
    <property type="match status" value="1"/>
</dbReference>
<dbReference type="InterPro" id="IPR002477">
    <property type="entry name" value="Peptidoglycan-bd-like"/>
</dbReference>
<reference evidence="2 3" key="1">
    <citation type="submission" date="2020-02" db="EMBL/GenBank/DDBJ databases">
        <authorList>
            <person name="Hogendoorn C."/>
        </authorList>
    </citation>
    <scope>NUCLEOTIDE SEQUENCE [LARGE SCALE GENOMIC DNA]</scope>
    <source>
        <strain evidence="2">R501</strain>
    </source>
</reference>
<proteinExistence type="predicted"/>
<dbReference type="PANTHER" id="PTHR30032:SF8">
    <property type="entry name" value="GERMINATION-SPECIFIC N-ACETYLMURAMOYL-L-ALANINE AMIDASE"/>
    <property type="match status" value="1"/>
</dbReference>
<sequence length="765" mass="76392">MRSGWAIGRAGMLGGILAVVTAGTTVPARAQPPAATVTRVAGSTRQATALAVARLAYPEGPPSRLAVLVSGQDANLVDALTAAPLARVLGAPILLTDSPHRLGSVTASALTALGIRQVILVGAAANPALQAQLPPGVTVRQELAGATRFTTAAAVAGALAAAEGVQQFGAVMVASGEPGHLVDALAADPAAARRGLPILLAPAAGWAGMPAGEQRWVSPAAAVYAVGAAGSYPFTGLGRPVLPVAGSDRFRTALAVDRVFPPRSGVYRRLVVANGQDAHLVDALSAGPWAAATGTALVLVNGGSLPASTAAFLRDAAGEVRAVAVIGGPASIPPAVIQALAGALTLPPPLPGVVVAYGRFRNLDGTALQDPLLIRAGVTAAAPLWFRLAGTPGDPVVKPAVPAAVQAAVTAAVHARGVQVWPVLQYTAGSGLVAPLARDPAAISGLVQAVTGAVAAAGADGLVLDLEDLPPADRDSLDALVAALAQALHAQDRRLVVTAGPQPYPASAYADAILAASADYLDLLPYPEYTLNGPTAQAPDPGPVEGAPWAAQAVAAALQAGVPPGRLLLGTAAYGEAWTYTLQGFGGGEALGAAVLAAHTLPQSATLWDPAQAETTFTAGVPAAVPGPLAPGISFRPAVQELQALLNTVALWTALAQDQAPPALLATDGGYGPATRRAVAAFQAVFDPHAQDSGVYGPGTARALAAVAAALGLRQQVVWDADSRAGLTLLEMAARQGLGGVSLWALGLESAGWRAALSQVWTPSR</sequence>
<dbReference type="Pfam" id="PF04122">
    <property type="entry name" value="CW_binding_2"/>
    <property type="match status" value="3"/>
</dbReference>
<dbReference type="SUPFAM" id="SSF47090">
    <property type="entry name" value="PGBD-like"/>
    <property type="match status" value="1"/>
</dbReference>
<dbReference type="InterPro" id="IPR007253">
    <property type="entry name" value="Cell_wall-bd_2"/>
</dbReference>
<dbReference type="Gene3D" id="3.40.50.12090">
    <property type="match status" value="1"/>
</dbReference>
<dbReference type="InterPro" id="IPR017853">
    <property type="entry name" value="GH"/>
</dbReference>
<dbReference type="GO" id="GO:0005975">
    <property type="term" value="P:carbohydrate metabolic process"/>
    <property type="evidence" value="ECO:0007669"/>
    <property type="project" value="InterPro"/>
</dbReference>
<dbReference type="KEGG" id="hfv:R50_2155"/>
<accession>A0A6F8ZI80</accession>
<feature type="domain" description="GH18" evidence="1">
    <location>
        <begin position="351"/>
        <end position="765"/>
    </location>
</feature>